<protein>
    <submittedName>
        <fullName evidence="2">Carotenoid 1,2-hydratase</fullName>
    </submittedName>
</protein>
<dbReference type="InterPro" id="IPR010791">
    <property type="entry name" value="AttH_dom"/>
</dbReference>
<dbReference type="RefSeq" id="WP_187738295.1">
    <property type="nucleotide sequence ID" value="NZ_CP060790.1"/>
</dbReference>
<reference evidence="2 3" key="1">
    <citation type="submission" date="2020-08" db="EMBL/GenBank/DDBJ databases">
        <title>Genome sequence of Acidovorax monticola KACC 19171T.</title>
        <authorList>
            <person name="Hyun D.-W."/>
            <person name="Bae J.-W."/>
        </authorList>
    </citation>
    <scope>NUCLEOTIDE SEQUENCE [LARGE SCALE GENOMIC DNA]</scope>
    <source>
        <strain evidence="2 3">KACC 19171</strain>
    </source>
</reference>
<dbReference type="EMBL" id="CP060790">
    <property type="protein sequence ID" value="QNP61320.1"/>
    <property type="molecule type" value="Genomic_DNA"/>
</dbReference>
<dbReference type="Pfam" id="PF07143">
    <property type="entry name" value="CrtC"/>
    <property type="match status" value="1"/>
</dbReference>
<proteinExistence type="predicted"/>
<dbReference type="PANTHER" id="PTHR38591:SF1">
    <property type="entry name" value="BLL1000 PROTEIN"/>
    <property type="match status" value="1"/>
</dbReference>
<gene>
    <name evidence="2" type="ORF">H9L24_09010</name>
</gene>
<dbReference type="Gene3D" id="2.40.370.10">
    <property type="entry name" value="AttH-like domain"/>
    <property type="match status" value="2"/>
</dbReference>
<organism evidence="2 3">
    <name type="scientific">Paenacidovorax monticola</name>
    <dbReference type="NCBI Taxonomy" id="1926868"/>
    <lineage>
        <taxon>Bacteria</taxon>
        <taxon>Pseudomonadati</taxon>
        <taxon>Pseudomonadota</taxon>
        <taxon>Betaproteobacteria</taxon>
        <taxon>Burkholderiales</taxon>
        <taxon>Comamonadaceae</taxon>
        <taxon>Paenacidovorax</taxon>
    </lineage>
</organism>
<dbReference type="KEGG" id="amon:H9L24_09010"/>
<feature type="domain" description="AttH" evidence="1">
    <location>
        <begin position="36"/>
        <end position="215"/>
    </location>
</feature>
<sequence length="359" mass="39108">MAAGLALGAACPVVQALPPRRLEFPRDHGSHPDLRTEWWYVTGQVRAAGRPWGFQVTFFRSRVEATQGLRSAFAARQLLFAHAALCDVQGQRLLHDQRIARAGFGIAQASEADTAVRLQDWSLVRKSGASGSRYHAQVEADGFALHLDFDTTKPLLLQGEAGLSRKGPQPDQASYYYSQPQLAVSGTLVLQGQRMEVASPQAAGDNRAWLDHEWSRALMHPEAVGWDWIGMNLFDGGALTAFQLRRGDGSALWAGGSLRTADGALQVFAHDAVAFTPLRHWTSPASGARYPVEWRIDTPAGRYRVQALVDGQELDSRASTGAIYWEGLSALQKETGPGLSARAGQGYLEMTGYAQALRL</sequence>
<name>A0A7H0HLA4_9BURK</name>
<dbReference type="AlphaFoldDB" id="A0A7H0HLA4"/>
<dbReference type="Pfam" id="PF17186">
    <property type="entry name" value="Lipocalin_9"/>
    <property type="match status" value="1"/>
</dbReference>
<dbReference type="InterPro" id="IPR023374">
    <property type="entry name" value="AttH-like_dom_sf"/>
</dbReference>
<evidence type="ECO:0000313" key="2">
    <source>
        <dbReference type="EMBL" id="QNP61320.1"/>
    </source>
</evidence>
<dbReference type="PANTHER" id="PTHR38591">
    <property type="entry name" value="HYDROLASE"/>
    <property type="match status" value="1"/>
</dbReference>
<accession>A0A7H0HLA4</accession>
<evidence type="ECO:0000313" key="3">
    <source>
        <dbReference type="Proteomes" id="UP000516057"/>
    </source>
</evidence>
<dbReference type="Proteomes" id="UP000516057">
    <property type="component" value="Chromosome"/>
</dbReference>
<keyword evidence="3" id="KW-1185">Reference proteome</keyword>
<evidence type="ECO:0000259" key="1">
    <source>
        <dbReference type="Pfam" id="PF07143"/>
    </source>
</evidence>
<dbReference type="SUPFAM" id="SSF159245">
    <property type="entry name" value="AttH-like"/>
    <property type="match status" value="1"/>
</dbReference>